<keyword evidence="1" id="KW-0479">Metal-binding</keyword>
<feature type="compositionally biased region" description="Polar residues" evidence="5">
    <location>
        <begin position="242"/>
        <end position="255"/>
    </location>
</feature>
<evidence type="ECO:0000313" key="8">
    <source>
        <dbReference type="WBParaSite" id="MBELARI_LOCUS10083.3"/>
    </source>
</evidence>
<dbReference type="GO" id="GO:0008270">
    <property type="term" value="F:zinc ion binding"/>
    <property type="evidence" value="ECO:0007669"/>
    <property type="project" value="UniProtKB-KW"/>
</dbReference>
<evidence type="ECO:0000256" key="5">
    <source>
        <dbReference type="SAM" id="MobiDB-lite"/>
    </source>
</evidence>
<evidence type="ECO:0000256" key="3">
    <source>
        <dbReference type="ARBA" id="ARBA00022833"/>
    </source>
</evidence>
<evidence type="ECO:0000256" key="4">
    <source>
        <dbReference type="PROSITE-ProRule" id="PRU00027"/>
    </source>
</evidence>
<dbReference type="PROSITE" id="PS50808">
    <property type="entry name" value="ZF_BED"/>
    <property type="match status" value="1"/>
</dbReference>
<dbReference type="InterPro" id="IPR003656">
    <property type="entry name" value="Znf_BED"/>
</dbReference>
<dbReference type="InterPro" id="IPR036236">
    <property type="entry name" value="Znf_C2H2_sf"/>
</dbReference>
<name>A0AAF3J1C8_9BILA</name>
<dbReference type="SUPFAM" id="SSF57667">
    <property type="entry name" value="beta-beta-alpha zinc fingers"/>
    <property type="match status" value="1"/>
</dbReference>
<evidence type="ECO:0000313" key="7">
    <source>
        <dbReference type="Proteomes" id="UP000887575"/>
    </source>
</evidence>
<dbReference type="AlphaFoldDB" id="A0AAF3J1C8"/>
<dbReference type="WBParaSite" id="MBELARI_LOCUS10083.3">
    <property type="protein sequence ID" value="MBELARI_LOCUS10083.3"/>
    <property type="gene ID" value="MBELARI_LOCUS10083"/>
</dbReference>
<proteinExistence type="predicted"/>
<evidence type="ECO:0000256" key="2">
    <source>
        <dbReference type="ARBA" id="ARBA00022771"/>
    </source>
</evidence>
<dbReference type="Proteomes" id="UP000887575">
    <property type="component" value="Unassembled WGS sequence"/>
</dbReference>
<evidence type="ECO:0000259" key="6">
    <source>
        <dbReference type="PROSITE" id="PS50808"/>
    </source>
</evidence>
<dbReference type="Pfam" id="PF02892">
    <property type="entry name" value="zf-BED"/>
    <property type="match status" value="1"/>
</dbReference>
<sequence length="421" mass="45476">MQKARSRKRPSADKANPTGRISKKISEIWGHYRAFPERGAVECVYCWKLLKRTDSSTKNMWGHMKAFHADMLVNTKPAPKESKKGKGELGLAIKKEPDSKVVNMSTNDTIGSIISSVAAGGVLKLNRDESILDAVTALTNSDKTPTQPYVKRARAGTGTSGADTPMTPQPLATGTEQATDLAKKPFSFLESIPKINEVLNISAGFTATTKENENVEQILGTHEVPCAPSGSHGDDSPIQADDCSSSEGIPSANSPPNIPVNPLSSLLCSVAANPLAYMTAMQALVGSSSLLQQYQLRAASSAVCENIALPTPIGPALSPSSAFTLNEGSCVTQLMKMAIDLDLTMSYHRRRGDVEMCFESNRTAEKSGARGKVLCLTDCGREIRVTERTNGNVTESELWTKTDFSQFHWAIRGRCQKLLLR</sequence>
<keyword evidence="7" id="KW-1185">Reference proteome</keyword>
<dbReference type="GO" id="GO:0003677">
    <property type="term" value="F:DNA binding"/>
    <property type="evidence" value="ECO:0007669"/>
    <property type="project" value="InterPro"/>
</dbReference>
<keyword evidence="3" id="KW-0862">Zinc</keyword>
<feature type="region of interest" description="Disordered" evidence="5">
    <location>
        <begin position="225"/>
        <end position="256"/>
    </location>
</feature>
<reference evidence="8" key="1">
    <citation type="submission" date="2024-02" db="UniProtKB">
        <authorList>
            <consortium name="WormBaseParasite"/>
        </authorList>
    </citation>
    <scope>IDENTIFICATION</scope>
</reference>
<keyword evidence="2 4" id="KW-0863">Zinc-finger</keyword>
<evidence type="ECO:0000256" key="1">
    <source>
        <dbReference type="ARBA" id="ARBA00022723"/>
    </source>
</evidence>
<feature type="domain" description="BED-type" evidence="6">
    <location>
        <begin position="23"/>
        <end position="75"/>
    </location>
</feature>
<organism evidence="7 8">
    <name type="scientific">Mesorhabditis belari</name>
    <dbReference type="NCBI Taxonomy" id="2138241"/>
    <lineage>
        <taxon>Eukaryota</taxon>
        <taxon>Metazoa</taxon>
        <taxon>Ecdysozoa</taxon>
        <taxon>Nematoda</taxon>
        <taxon>Chromadorea</taxon>
        <taxon>Rhabditida</taxon>
        <taxon>Rhabditina</taxon>
        <taxon>Rhabditomorpha</taxon>
        <taxon>Rhabditoidea</taxon>
        <taxon>Rhabditidae</taxon>
        <taxon>Mesorhabditinae</taxon>
        <taxon>Mesorhabditis</taxon>
    </lineage>
</organism>
<dbReference type="SMART" id="SM00614">
    <property type="entry name" value="ZnF_BED"/>
    <property type="match status" value="1"/>
</dbReference>
<protein>
    <submittedName>
        <fullName evidence="8">BED-type domain-containing protein</fullName>
    </submittedName>
</protein>
<accession>A0AAF3J1C8</accession>